<dbReference type="RefSeq" id="YP_009551809.1">
    <property type="nucleotide sequence ID" value="NC_040539.1"/>
</dbReference>
<evidence type="ECO:0000313" key="2">
    <source>
        <dbReference type="EMBL" id="BBB06448.1"/>
    </source>
</evidence>
<reference evidence="2" key="1">
    <citation type="submission" date="2017-11" db="EMBL/GenBank/DDBJ databases">
        <title>Complete genome of Rhinolophus gammaherpesvirus-1.</title>
        <authorList>
            <person name="Maeda K."/>
            <person name="Noguchi K."/>
        </authorList>
    </citation>
    <scope>NUCLEOTIDE SEQUENCE [LARGE SCALE GENOMIC DNA]</scope>
    <source>
        <strain evidence="2">BV1</strain>
    </source>
</reference>
<dbReference type="InterPro" id="IPR013783">
    <property type="entry name" value="Ig-like_fold"/>
</dbReference>
<accession>A0A2Z5U625</accession>
<evidence type="ECO:0000313" key="3">
    <source>
        <dbReference type="Proteomes" id="UP000289908"/>
    </source>
</evidence>
<name>A0A2Z5U625_9GAMA</name>
<feature type="domain" description="Ig-like" evidence="1">
    <location>
        <begin position="147"/>
        <end position="254"/>
    </location>
</feature>
<dbReference type="GeneID" id="41701487"/>
<dbReference type="Proteomes" id="UP000289908">
    <property type="component" value="Segment"/>
</dbReference>
<keyword evidence="3" id="KW-1185">Reference proteome</keyword>
<dbReference type="Gene3D" id="2.60.40.10">
    <property type="entry name" value="Immunoglobulins"/>
    <property type="match status" value="2"/>
</dbReference>
<organism evidence="2">
    <name type="scientific">Rhinolophus gammaherpesvirus 1</name>
    <dbReference type="NCBI Taxonomy" id="2054179"/>
    <lineage>
        <taxon>Viruses</taxon>
        <taxon>Duplodnaviria</taxon>
        <taxon>Heunggongvirae</taxon>
        <taxon>Peploviricota</taxon>
        <taxon>Herviviricetes</taxon>
        <taxon>Herpesvirales</taxon>
        <taxon>Orthoherpesviridae</taxon>
        <taxon>Gammaherpesvirinae</taxon>
        <taxon>Percavirus</taxon>
        <taxon>Percavirus rhinolophidgamma1</taxon>
    </lineage>
</organism>
<dbReference type="OrthoDB" id="25508at10239"/>
<protein>
    <recommendedName>
        <fullName evidence="1">Ig-like domain-containing protein</fullName>
    </recommendedName>
</protein>
<dbReference type="SUPFAM" id="SSF48726">
    <property type="entry name" value="Immunoglobulin"/>
    <property type="match status" value="2"/>
</dbReference>
<dbReference type="KEGG" id="vg:41701487"/>
<sequence>MATQRVMLLPLLLTLCLINLSAGKIQTWISPRTRVGTVGGPLKVQCYFSGADPARHLTVGMLKVIPDSTMGNPVNSFQGSVTEDSVTNGKVVFTIAALVLEDAGKYACMAVQSPPVEGQSFEYHTAFVTVKVISPDDQSHDSPGPVPDSVFSAQAVEKNIVVTSGESLHVECMFAGAEPESVITATLLKQSVPGRFDDSSHSLSQLELSPVIDGSGQAKWSSENMALSDSGIYSCIFIKAQVNGEDSHQIQTVSDSFKLTVEEYDEDEYWGEGDEDELSTEQRELLLLGE</sequence>
<dbReference type="InterPro" id="IPR007110">
    <property type="entry name" value="Ig-like_dom"/>
</dbReference>
<dbReference type="InterPro" id="IPR003599">
    <property type="entry name" value="Ig_sub"/>
</dbReference>
<proteinExistence type="predicted"/>
<dbReference type="SMART" id="SM00409">
    <property type="entry name" value="IG"/>
    <property type="match status" value="2"/>
</dbReference>
<dbReference type="PROSITE" id="PS50835">
    <property type="entry name" value="IG_LIKE"/>
    <property type="match status" value="1"/>
</dbReference>
<gene>
    <name evidence="2" type="primary">ORF2</name>
</gene>
<dbReference type="InterPro" id="IPR036179">
    <property type="entry name" value="Ig-like_dom_sf"/>
</dbReference>
<evidence type="ECO:0000259" key="1">
    <source>
        <dbReference type="PROSITE" id="PS50835"/>
    </source>
</evidence>
<dbReference type="EMBL" id="LC333428">
    <property type="protein sequence ID" value="BBB06448.1"/>
    <property type="molecule type" value="Genomic_DNA"/>
</dbReference>